<evidence type="ECO:0000256" key="1">
    <source>
        <dbReference type="SAM" id="MobiDB-lite"/>
    </source>
</evidence>
<dbReference type="InterPro" id="IPR011993">
    <property type="entry name" value="PH-like_dom_sf"/>
</dbReference>
<evidence type="ECO:0000313" key="3">
    <source>
        <dbReference type="EMBL" id="OBZ74081.1"/>
    </source>
</evidence>
<dbReference type="AlphaFoldDB" id="A0A1C7MAZ2"/>
<evidence type="ECO:0000313" key="4">
    <source>
        <dbReference type="Proteomes" id="UP000092993"/>
    </source>
</evidence>
<gene>
    <name evidence="3" type="ORF">A0H81_06264</name>
</gene>
<evidence type="ECO:0000259" key="2">
    <source>
        <dbReference type="PROSITE" id="PS50196"/>
    </source>
</evidence>
<proteinExistence type="predicted"/>
<feature type="region of interest" description="Disordered" evidence="1">
    <location>
        <begin position="1"/>
        <end position="22"/>
    </location>
</feature>
<feature type="region of interest" description="Disordered" evidence="1">
    <location>
        <begin position="219"/>
        <end position="294"/>
    </location>
</feature>
<dbReference type="PROSITE" id="PS50196">
    <property type="entry name" value="RANBD1"/>
    <property type="match status" value="1"/>
</dbReference>
<sequence>MHSVRKIESYHSPNPKHRAVSPTSASRVQVIYPVPLYHSVLETAAPLRFSAKGKPIGKTTRVVAGRVITPPSTHTKATPRTALGQTSAVCATALLEFIPELLDEKAFWVNPIGAVLDVLTVAADGMMLERRAGILRRWVEVRIVAATAYIDRKMFPLNDFSLACCTLATFSAAVGYKLSRRLRHVNAQRNLEDERRRAHLLRWRDSITGVFTGCDVSLTDISSEGTEPPASDCPTPSENASDDTDPGTLKRKSREDDPTDVPSDAALTGSDGRPSASPPLKKRRTPLEDEEPAVAPEPCELVLSYPSPSPCPVPVVDEPVVAEVVAIEVSTNNVSTAHEPSPCTSPVVHDIPLSQPSAIPVLAALAPSSAPIPAVKPSIAFEAFSDSRTSLSLASSAAMSTGRPAWCANSMPASVVGEGRTDARDVIQSDALFNVAKSTHSIKSAISSSPREDPLAAHSYSKGTHPTVTGEEDEDVSAELKGAKLFIKRGEREFSDGILGHVKLLAHRESGAQRLLFRREPVWKVSMSVRLRPAVRCTFDEEQAVLRVVLKELVDGTEQVVVYALKRGKAPKGGFEEFARAVVESSQHLAVPREGTVD</sequence>
<feature type="domain" description="RanBD1" evidence="2">
    <location>
        <begin position="451"/>
        <end position="536"/>
    </location>
</feature>
<keyword evidence="4" id="KW-1185">Reference proteome</keyword>
<feature type="region of interest" description="Disordered" evidence="1">
    <location>
        <begin position="443"/>
        <end position="474"/>
    </location>
</feature>
<name>A0A1C7MAZ2_GRIFR</name>
<dbReference type="Pfam" id="PF00638">
    <property type="entry name" value="Ran_BP1"/>
    <property type="match status" value="1"/>
</dbReference>
<dbReference type="Gene3D" id="2.30.29.30">
    <property type="entry name" value="Pleckstrin-homology domain (PH domain)/Phosphotyrosine-binding domain (PTB)"/>
    <property type="match status" value="1"/>
</dbReference>
<organism evidence="3 4">
    <name type="scientific">Grifola frondosa</name>
    <name type="common">Maitake</name>
    <name type="synonym">Polyporus frondosus</name>
    <dbReference type="NCBI Taxonomy" id="5627"/>
    <lineage>
        <taxon>Eukaryota</taxon>
        <taxon>Fungi</taxon>
        <taxon>Dikarya</taxon>
        <taxon>Basidiomycota</taxon>
        <taxon>Agaricomycotina</taxon>
        <taxon>Agaricomycetes</taxon>
        <taxon>Polyporales</taxon>
        <taxon>Grifolaceae</taxon>
        <taxon>Grifola</taxon>
    </lineage>
</organism>
<dbReference type="EMBL" id="LUGG01000006">
    <property type="protein sequence ID" value="OBZ74081.1"/>
    <property type="molecule type" value="Genomic_DNA"/>
</dbReference>
<reference evidence="3 4" key="1">
    <citation type="submission" date="2016-03" db="EMBL/GenBank/DDBJ databases">
        <title>Whole genome sequencing of Grifola frondosa 9006-11.</title>
        <authorList>
            <person name="Min B."/>
            <person name="Park H."/>
            <person name="Kim J.-G."/>
            <person name="Cho H."/>
            <person name="Oh Y.-L."/>
            <person name="Kong W.-S."/>
            <person name="Choi I.-G."/>
        </authorList>
    </citation>
    <scope>NUCLEOTIDE SEQUENCE [LARGE SCALE GENOMIC DNA]</scope>
    <source>
        <strain evidence="3 4">9006-11</strain>
    </source>
</reference>
<dbReference type="OrthoDB" id="2357150at2759"/>
<accession>A0A1C7MAZ2</accession>
<protein>
    <recommendedName>
        <fullName evidence="2">RanBD1 domain-containing protein</fullName>
    </recommendedName>
</protein>
<dbReference type="STRING" id="5627.A0A1C7MAZ2"/>
<dbReference type="SUPFAM" id="SSF50729">
    <property type="entry name" value="PH domain-like"/>
    <property type="match status" value="1"/>
</dbReference>
<dbReference type="Proteomes" id="UP000092993">
    <property type="component" value="Unassembled WGS sequence"/>
</dbReference>
<dbReference type="InterPro" id="IPR000156">
    <property type="entry name" value="Ran_bind_dom"/>
</dbReference>
<comment type="caution">
    <text evidence="3">The sequence shown here is derived from an EMBL/GenBank/DDBJ whole genome shotgun (WGS) entry which is preliminary data.</text>
</comment>